<dbReference type="GO" id="GO:0005549">
    <property type="term" value="F:odorant binding"/>
    <property type="evidence" value="ECO:0007669"/>
    <property type="project" value="InterPro"/>
</dbReference>
<keyword evidence="8" id="KW-0675">Receptor</keyword>
<dbReference type="EMBL" id="JALNTZ010000006">
    <property type="protein sequence ID" value="KAJ3647851.1"/>
    <property type="molecule type" value="Genomic_DNA"/>
</dbReference>
<evidence type="ECO:0000313" key="12">
    <source>
        <dbReference type="Proteomes" id="UP001168821"/>
    </source>
</evidence>
<evidence type="ECO:0000256" key="3">
    <source>
        <dbReference type="ARBA" id="ARBA00022606"/>
    </source>
</evidence>
<keyword evidence="6 10" id="KW-1133">Transmembrane helix</keyword>
<dbReference type="Pfam" id="PF02949">
    <property type="entry name" value="7tm_6"/>
    <property type="match status" value="1"/>
</dbReference>
<keyword evidence="5" id="KW-0552">Olfaction</keyword>
<evidence type="ECO:0000256" key="4">
    <source>
        <dbReference type="ARBA" id="ARBA00022692"/>
    </source>
</evidence>
<organism evidence="11 12">
    <name type="scientific">Zophobas morio</name>
    <dbReference type="NCBI Taxonomy" id="2755281"/>
    <lineage>
        <taxon>Eukaryota</taxon>
        <taxon>Metazoa</taxon>
        <taxon>Ecdysozoa</taxon>
        <taxon>Arthropoda</taxon>
        <taxon>Hexapoda</taxon>
        <taxon>Insecta</taxon>
        <taxon>Pterygota</taxon>
        <taxon>Neoptera</taxon>
        <taxon>Endopterygota</taxon>
        <taxon>Coleoptera</taxon>
        <taxon>Polyphaga</taxon>
        <taxon>Cucujiformia</taxon>
        <taxon>Tenebrionidae</taxon>
        <taxon>Zophobas</taxon>
    </lineage>
</organism>
<comment type="subcellular location">
    <subcellularLocation>
        <location evidence="1">Cell membrane</location>
        <topology evidence="1">Multi-pass membrane protein</topology>
    </subcellularLocation>
</comment>
<evidence type="ECO:0000256" key="6">
    <source>
        <dbReference type="ARBA" id="ARBA00022989"/>
    </source>
</evidence>
<dbReference type="PANTHER" id="PTHR21137:SF35">
    <property type="entry name" value="ODORANT RECEPTOR 19A-RELATED"/>
    <property type="match status" value="1"/>
</dbReference>
<evidence type="ECO:0000256" key="5">
    <source>
        <dbReference type="ARBA" id="ARBA00022725"/>
    </source>
</evidence>
<keyword evidence="4 10" id="KW-0812">Transmembrane</keyword>
<accession>A0AA38I296</accession>
<evidence type="ECO:0000256" key="2">
    <source>
        <dbReference type="ARBA" id="ARBA00022475"/>
    </source>
</evidence>
<comment type="caution">
    <text evidence="11">The sequence shown here is derived from an EMBL/GenBank/DDBJ whole genome shotgun (WGS) entry which is preliminary data.</text>
</comment>
<dbReference type="Proteomes" id="UP001168821">
    <property type="component" value="Unassembled WGS sequence"/>
</dbReference>
<dbReference type="InterPro" id="IPR004117">
    <property type="entry name" value="7tm6_olfct_rcpt"/>
</dbReference>
<evidence type="ECO:0000256" key="7">
    <source>
        <dbReference type="ARBA" id="ARBA00023136"/>
    </source>
</evidence>
<dbReference type="AlphaFoldDB" id="A0AA38I296"/>
<feature type="transmembrane region" description="Helical" evidence="10">
    <location>
        <begin position="85"/>
        <end position="106"/>
    </location>
</feature>
<evidence type="ECO:0000313" key="11">
    <source>
        <dbReference type="EMBL" id="KAJ3647851.1"/>
    </source>
</evidence>
<dbReference type="GO" id="GO:0007165">
    <property type="term" value="P:signal transduction"/>
    <property type="evidence" value="ECO:0007669"/>
    <property type="project" value="UniProtKB-KW"/>
</dbReference>
<sequence>MLKVRLENLSNGPDLAHAIYDPAYQDFAKTELISCIKLHQVLLRYNEKINELFYYPTFHFSAGIILTGLAIILMPKTSLIDEVRLVFIASIAVYVAIAFCVLGQLIEDESEKIFVSAYNSPWFLWNTENRKLLCLLILKTQETVVIPSSGIITINHQLLIRLYQAIYSTLTFLELCNVQNGTPHRRTNGFFSGPWDQRGIWTFLIRVLLIMILLH</sequence>
<keyword evidence="7 10" id="KW-0472">Membrane</keyword>
<evidence type="ECO:0000256" key="1">
    <source>
        <dbReference type="ARBA" id="ARBA00004651"/>
    </source>
</evidence>
<keyword evidence="2" id="KW-1003">Cell membrane</keyword>
<evidence type="ECO:0000256" key="9">
    <source>
        <dbReference type="ARBA" id="ARBA00023224"/>
    </source>
</evidence>
<dbReference type="GO" id="GO:0005886">
    <property type="term" value="C:plasma membrane"/>
    <property type="evidence" value="ECO:0007669"/>
    <property type="project" value="UniProtKB-SubCell"/>
</dbReference>
<feature type="transmembrane region" description="Helical" evidence="10">
    <location>
        <begin position="52"/>
        <end position="73"/>
    </location>
</feature>
<dbReference type="GO" id="GO:0004984">
    <property type="term" value="F:olfactory receptor activity"/>
    <property type="evidence" value="ECO:0007669"/>
    <property type="project" value="InterPro"/>
</dbReference>
<keyword evidence="12" id="KW-1185">Reference proteome</keyword>
<keyword evidence="9" id="KW-0807">Transducer</keyword>
<keyword evidence="3" id="KW-0716">Sensory transduction</keyword>
<proteinExistence type="predicted"/>
<reference evidence="11" key="1">
    <citation type="journal article" date="2023" name="G3 (Bethesda)">
        <title>Whole genome assemblies of Zophobas morio and Tenebrio molitor.</title>
        <authorList>
            <person name="Kaur S."/>
            <person name="Stinson S.A."/>
            <person name="diCenzo G.C."/>
        </authorList>
    </citation>
    <scope>NUCLEOTIDE SEQUENCE</scope>
    <source>
        <strain evidence="11">QUZm001</strain>
    </source>
</reference>
<gene>
    <name evidence="11" type="ORF">Zmor_019704</name>
</gene>
<evidence type="ECO:0000256" key="8">
    <source>
        <dbReference type="ARBA" id="ARBA00023170"/>
    </source>
</evidence>
<protein>
    <submittedName>
        <fullName evidence="11">Uncharacterized protein</fullName>
    </submittedName>
</protein>
<name>A0AA38I296_9CUCU</name>
<dbReference type="PANTHER" id="PTHR21137">
    <property type="entry name" value="ODORANT RECEPTOR"/>
    <property type="match status" value="1"/>
</dbReference>
<evidence type="ECO:0000256" key="10">
    <source>
        <dbReference type="SAM" id="Phobius"/>
    </source>
</evidence>